<proteinExistence type="predicted"/>
<evidence type="ECO:0000313" key="2">
    <source>
        <dbReference type="Proteomes" id="UP000005442"/>
    </source>
</evidence>
<dbReference type="HOGENOM" id="CLU_148789_1_0_11"/>
<dbReference type="Proteomes" id="UP000005442">
    <property type="component" value="Chromosome"/>
</dbReference>
<evidence type="ECO:0000313" key="1">
    <source>
        <dbReference type="EMBL" id="AEV73535.1"/>
    </source>
</evidence>
<sequence>MAIRVGLLVTIEAKPTKGDEVASFLESAQKLVEQEPATVTWYAVRLGPTSFGIFDTFGDDEGRQAHLSGAVAEALGKAAPDLLAAPPEIRPVEVLATTTRR</sequence>
<dbReference type="Gene3D" id="3.30.70.100">
    <property type="match status" value="1"/>
</dbReference>
<dbReference type="OrthoDB" id="9804891at2"/>
<dbReference type="EMBL" id="CP003169">
    <property type="protein sequence ID" value="AEV73535.1"/>
    <property type="molecule type" value="Genomic_DNA"/>
</dbReference>
<organism evidence="1 2">
    <name type="scientific">Mycolicibacterium rhodesiae (strain NBB3)</name>
    <name type="common">Mycobacterium rhodesiae</name>
    <dbReference type="NCBI Taxonomy" id="710685"/>
    <lineage>
        <taxon>Bacteria</taxon>
        <taxon>Bacillati</taxon>
        <taxon>Actinomycetota</taxon>
        <taxon>Actinomycetes</taxon>
        <taxon>Mycobacteriales</taxon>
        <taxon>Mycobacteriaceae</taxon>
        <taxon>Mycolicibacterium</taxon>
    </lineage>
</organism>
<accession>G8RKD3</accession>
<dbReference type="InterPro" id="IPR011008">
    <property type="entry name" value="Dimeric_a/b-barrel"/>
</dbReference>
<dbReference type="STRING" id="710685.MycrhN_2990"/>
<dbReference type="AlphaFoldDB" id="G8RKD3"/>
<keyword evidence="2" id="KW-1185">Reference proteome</keyword>
<dbReference type="eggNOG" id="COG1359">
    <property type="taxonomic scope" value="Bacteria"/>
</dbReference>
<gene>
    <name evidence="1" type="ordered locus">MycrhN_2990</name>
</gene>
<dbReference type="RefSeq" id="WP_014211308.1">
    <property type="nucleotide sequence ID" value="NC_016604.1"/>
</dbReference>
<name>G8RKD3_MYCRN</name>
<dbReference type="SUPFAM" id="SSF54909">
    <property type="entry name" value="Dimeric alpha+beta barrel"/>
    <property type="match status" value="1"/>
</dbReference>
<dbReference type="KEGG" id="mrh:MycrhN_2990"/>
<evidence type="ECO:0008006" key="3">
    <source>
        <dbReference type="Google" id="ProtNLM"/>
    </source>
</evidence>
<reference evidence="1 2" key="1">
    <citation type="submission" date="2011-12" db="EMBL/GenBank/DDBJ databases">
        <title>Complete sequence of Mycobacterium rhodesiae NBB3.</title>
        <authorList>
            <consortium name="US DOE Joint Genome Institute"/>
            <person name="Lucas S."/>
            <person name="Han J."/>
            <person name="Lapidus A."/>
            <person name="Cheng J.-F."/>
            <person name="Goodwin L."/>
            <person name="Pitluck S."/>
            <person name="Peters L."/>
            <person name="Mikhailova N."/>
            <person name="Gu W."/>
            <person name="Detter J.C."/>
            <person name="Han C."/>
            <person name="Tapia R."/>
            <person name="Land M."/>
            <person name="Hauser L."/>
            <person name="Kyrpides N."/>
            <person name="Ivanova N."/>
            <person name="Pagani I."/>
            <person name="Mattes T."/>
            <person name="Holmes A."/>
            <person name="Rutledge P."/>
            <person name="Paulsen I."/>
            <person name="Coleman N."/>
            <person name="Woyke T."/>
        </authorList>
    </citation>
    <scope>NUCLEOTIDE SEQUENCE [LARGE SCALE GENOMIC DNA]</scope>
    <source>
        <strain evidence="1 2">NBB3</strain>
    </source>
</reference>
<protein>
    <recommendedName>
        <fullName evidence="3">Antibiotic biosynthesis monooxygenase</fullName>
    </recommendedName>
</protein>
<dbReference type="PATRIC" id="fig|710685.3.peg.2987"/>